<evidence type="ECO:0000313" key="10">
    <source>
        <dbReference type="Proteomes" id="UP000501346"/>
    </source>
</evidence>
<evidence type="ECO:0000256" key="2">
    <source>
        <dbReference type="ARBA" id="ARBA00007557"/>
    </source>
</evidence>
<dbReference type="SUPFAM" id="SSF52402">
    <property type="entry name" value="Adenine nucleotide alpha hydrolases-like"/>
    <property type="match status" value="1"/>
</dbReference>
<evidence type="ECO:0000259" key="8">
    <source>
        <dbReference type="SMART" id="SM00893"/>
    </source>
</evidence>
<dbReference type="InterPro" id="IPR014729">
    <property type="entry name" value="Rossmann-like_a/b/a_fold"/>
</dbReference>
<keyword evidence="7" id="KW-0496">Mitochondrion</keyword>
<dbReference type="CDD" id="cd01714">
    <property type="entry name" value="ETF_beta"/>
    <property type="match status" value="1"/>
</dbReference>
<reference evidence="9 10" key="1">
    <citation type="journal article" date="2019" name="BMC Genomics">
        <title>Chromosome level assembly and comparative genome analysis confirm lager-brewing yeasts originated from a single hybridization.</title>
        <authorList>
            <person name="Salazar A.N."/>
            <person name="Gorter de Vries A.R."/>
            <person name="van den Broek M."/>
            <person name="Brouwers N."/>
            <person name="de la Torre Cortes P."/>
            <person name="Kuijpers N.G.A."/>
            <person name="Daran J.G."/>
            <person name="Abeel T."/>
        </authorList>
    </citation>
    <scope>NUCLEOTIDE SEQUENCE [LARGE SCALE GENOMIC DNA]</scope>
    <source>
        <strain evidence="9 10">CBS 1483</strain>
    </source>
</reference>
<comment type="subcellular location">
    <subcellularLocation>
        <location evidence="1 7">Mitochondrion matrix</location>
    </subcellularLocation>
</comment>
<dbReference type="PANTHER" id="PTHR21294:SF8">
    <property type="entry name" value="ELECTRON TRANSFER FLAVOPROTEIN SUBUNIT BETA"/>
    <property type="match status" value="1"/>
</dbReference>
<accession>A0A6C1DSZ7</accession>
<proteinExistence type="inferred from homology"/>
<name>A0A6C1DSZ7_SACPS</name>
<evidence type="ECO:0000313" key="9">
    <source>
        <dbReference type="EMBL" id="QID79730.1"/>
    </source>
</evidence>
<dbReference type="FunFam" id="3.40.50.620:FF:000011">
    <property type="entry name" value="Electron transfer flavoprotein subunit beta"/>
    <property type="match status" value="1"/>
</dbReference>
<dbReference type="GO" id="GO:0005759">
    <property type="term" value="C:mitochondrial matrix"/>
    <property type="evidence" value="ECO:0007669"/>
    <property type="project" value="UniProtKB-SubCell"/>
</dbReference>
<dbReference type="GO" id="GO:0033539">
    <property type="term" value="P:fatty acid beta-oxidation using acyl-CoA dehydrogenase"/>
    <property type="evidence" value="ECO:0007669"/>
    <property type="project" value="TreeGrafter"/>
</dbReference>
<dbReference type="EMBL" id="CP048988">
    <property type="protein sequence ID" value="QID79730.1"/>
    <property type="molecule type" value="Genomic_DNA"/>
</dbReference>
<comment type="subunit">
    <text evidence="7">Heterodimer of an alpha and a beta subunit.</text>
</comment>
<dbReference type="InterPro" id="IPR014730">
    <property type="entry name" value="ETF_a/b_N"/>
</dbReference>
<dbReference type="Proteomes" id="UP000501346">
    <property type="component" value="Chromosome ScVII"/>
</dbReference>
<dbReference type="Pfam" id="PF01012">
    <property type="entry name" value="ETF"/>
    <property type="match status" value="1"/>
</dbReference>
<dbReference type="SMART" id="SM00893">
    <property type="entry name" value="ETF"/>
    <property type="match status" value="1"/>
</dbReference>
<dbReference type="Gene3D" id="3.40.50.620">
    <property type="entry name" value="HUPs"/>
    <property type="match status" value="1"/>
</dbReference>
<comment type="cofactor">
    <cofactor evidence="7">
        <name>AMP</name>
        <dbReference type="ChEBI" id="CHEBI:456215"/>
    </cofactor>
    <text evidence="7">Binds 1 AMP per subunit.</text>
</comment>
<dbReference type="PANTHER" id="PTHR21294">
    <property type="entry name" value="ELECTRON TRANSFER FLAVOPROTEIN BETA-SUBUNIT"/>
    <property type="match status" value="1"/>
</dbReference>
<evidence type="ECO:0000256" key="7">
    <source>
        <dbReference type="PIRNR" id="PIRNR000090"/>
    </source>
</evidence>
<comment type="function">
    <text evidence="5 7">The electron transfer flavoprotein serves as a specific electron acceptor for several dehydrogenases, including five acyl-CoA dehydrogenases, glutaryl-CoA and sarcosine dehydrogenase. It transfers the electrons to the main mitochondrial respiratory chain via ETF-ubiquinone oxidoreductase (ETF dehydrogenase).</text>
</comment>
<dbReference type="PROSITE" id="PS01065">
    <property type="entry name" value="ETF_BETA"/>
    <property type="match status" value="1"/>
</dbReference>
<dbReference type="GO" id="GO:0009063">
    <property type="term" value="P:amino acid catabolic process"/>
    <property type="evidence" value="ECO:0007669"/>
    <property type="project" value="TreeGrafter"/>
</dbReference>
<comment type="cofactor">
    <cofactor evidence="7">
        <name>FAD</name>
        <dbReference type="ChEBI" id="CHEBI:57692"/>
    </cofactor>
    <text evidence="7">Binds 1 FAD per dimer.</text>
</comment>
<dbReference type="PIRSF" id="PIRSF000090">
    <property type="entry name" value="Beta-ETF"/>
    <property type="match status" value="1"/>
</dbReference>
<comment type="similarity">
    <text evidence="2 7">Belongs to the ETF beta-subunit/FixA family.</text>
</comment>
<dbReference type="InterPro" id="IPR033948">
    <property type="entry name" value="ETF_beta_N"/>
</dbReference>
<evidence type="ECO:0000256" key="6">
    <source>
        <dbReference type="ARBA" id="ARBA00070315"/>
    </source>
</evidence>
<protein>
    <recommendedName>
        <fullName evidence="6 7">Probable electron transfer flavoprotein subunit beta</fullName>
    </recommendedName>
</protein>
<dbReference type="InterPro" id="IPR000049">
    <property type="entry name" value="ET-Flavoprotein_bsu_CS"/>
</dbReference>
<evidence type="ECO:0000256" key="1">
    <source>
        <dbReference type="ARBA" id="ARBA00004305"/>
    </source>
</evidence>
<sequence>MSAKQQLRILVPVKRVVDFQIKPRVNKTLTGIATSGIKFSINPFDDIAVEEAIRIKEKNKSLVESTHAVSIGSAKAQDILRNCLAKGIDTCSLIDSVGKENIEPLAIAKILKAVVEKKGSNLVLMGKQAIDDDCNNTGQMLAGLLNWPQATNAAKVEFLDNGKVQVTREIDDGEEVIEASLPMVITTDLRLNTPRYVGLPKLMKAKKKPIEKLDIAKDFPEINIEPQLKIVSMEEPKTKSPGVKLNSVDELIEKLKEVKAI</sequence>
<dbReference type="AlphaFoldDB" id="A0A6C1DSZ7"/>
<organism evidence="9 10">
    <name type="scientific">Saccharomyces pastorianus</name>
    <name type="common">Lager yeast</name>
    <name type="synonym">Saccharomyces cerevisiae x Saccharomyces eubayanus</name>
    <dbReference type="NCBI Taxonomy" id="27292"/>
    <lineage>
        <taxon>Eukaryota</taxon>
        <taxon>Fungi</taxon>
        <taxon>Dikarya</taxon>
        <taxon>Ascomycota</taxon>
        <taxon>Saccharomycotina</taxon>
        <taxon>Saccharomycetes</taxon>
        <taxon>Saccharomycetales</taxon>
        <taxon>Saccharomycetaceae</taxon>
        <taxon>Saccharomyces</taxon>
    </lineage>
</organism>
<keyword evidence="4 7" id="KW-0249">Electron transport</keyword>
<gene>
    <name evidence="9" type="primary">CIR1_1</name>
    <name evidence="9" type="ORF">GRS66_002022</name>
</gene>
<evidence type="ECO:0000256" key="5">
    <source>
        <dbReference type="ARBA" id="ARBA00025416"/>
    </source>
</evidence>
<feature type="domain" description="Electron transfer flavoprotein alpha/beta-subunit N-terminal" evidence="8">
    <location>
        <begin position="29"/>
        <end position="222"/>
    </location>
</feature>
<keyword evidence="10" id="KW-1185">Reference proteome</keyword>
<dbReference type="OrthoDB" id="276685at2759"/>
<keyword evidence="3 7" id="KW-0813">Transport</keyword>
<dbReference type="GO" id="GO:0009055">
    <property type="term" value="F:electron transfer activity"/>
    <property type="evidence" value="ECO:0007669"/>
    <property type="project" value="InterPro"/>
</dbReference>
<evidence type="ECO:0000256" key="4">
    <source>
        <dbReference type="ARBA" id="ARBA00022982"/>
    </source>
</evidence>
<evidence type="ECO:0000256" key="3">
    <source>
        <dbReference type="ARBA" id="ARBA00022448"/>
    </source>
</evidence>
<dbReference type="InterPro" id="IPR012255">
    <property type="entry name" value="ETF_b"/>
</dbReference>